<evidence type="ECO:0000256" key="6">
    <source>
        <dbReference type="SAM" id="Phobius"/>
    </source>
</evidence>
<evidence type="ECO:0000256" key="1">
    <source>
        <dbReference type="ARBA" id="ARBA00004651"/>
    </source>
</evidence>
<evidence type="ECO:0000259" key="7">
    <source>
        <dbReference type="Pfam" id="PF00482"/>
    </source>
</evidence>
<keyword evidence="5 6" id="KW-0472">Membrane</keyword>
<evidence type="ECO:0000313" key="9">
    <source>
        <dbReference type="Proteomes" id="UP000217211"/>
    </source>
</evidence>
<dbReference type="GO" id="GO:0005886">
    <property type="term" value="C:plasma membrane"/>
    <property type="evidence" value="ECO:0007669"/>
    <property type="project" value="UniProtKB-SubCell"/>
</dbReference>
<dbReference type="Pfam" id="PF00482">
    <property type="entry name" value="T2SSF"/>
    <property type="match status" value="1"/>
</dbReference>
<dbReference type="Proteomes" id="UP000217211">
    <property type="component" value="Chromosome"/>
</dbReference>
<evidence type="ECO:0000256" key="5">
    <source>
        <dbReference type="ARBA" id="ARBA00023136"/>
    </source>
</evidence>
<keyword evidence="4 6" id="KW-1133">Transmembrane helix</keyword>
<dbReference type="OrthoDB" id="9810662at2"/>
<evidence type="ECO:0000256" key="4">
    <source>
        <dbReference type="ARBA" id="ARBA00022989"/>
    </source>
</evidence>
<keyword evidence="2" id="KW-1003">Cell membrane</keyword>
<dbReference type="InterPro" id="IPR018076">
    <property type="entry name" value="T2SS_GspF_dom"/>
</dbReference>
<dbReference type="RefSeq" id="WP_034855920.1">
    <property type="nucleotide sequence ID" value="NZ_AJQT01000064.1"/>
</dbReference>
<feature type="transmembrane region" description="Helical" evidence="6">
    <location>
        <begin position="281"/>
        <end position="302"/>
    </location>
</feature>
<dbReference type="STRING" id="716928.GCA_000261485_03318"/>
<dbReference type="eggNOG" id="COG2064">
    <property type="taxonomic scope" value="Bacteria"/>
</dbReference>
<protein>
    <submittedName>
        <fullName evidence="8">Type II/IV secretion system protein TadC, associated with Flp pilus assembly</fullName>
    </submittedName>
</protein>
<evidence type="ECO:0000256" key="3">
    <source>
        <dbReference type="ARBA" id="ARBA00022692"/>
    </source>
</evidence>
<proteinExistence type="predicted"/>
<dbReference type="KEGG" id="esj:SJ05684_c29730"/>
<feature type="transmembrane region" description="Helical" evidence="6">
    <location>
        <begin position="6"/>
        <end position="27"/>
    </location>
</feature>
<keyword evidence="3 6" id="KW-0812">Transmembrane</keyword>
<feature type="transmembrane region" description="Helical" evidence="6">
    <location>
        <begin position="129"/>
        <end position="150"/>
    </location>
</feature>
<reference evidence="8 9" key="1">
    <citation type="submission" date="2017-08" db="EMBL/GenBank/DDBJ databases">
        <title>Multipartite genome sequences of Sinorhizobium species nodulating soybeans.</title>
        <authorList>
            <person name="Tian C.F."/>
        </authorList>
    </citation>
    <scope>NUCLEOTIDE SEQUENCE [LARGE SCALE GENOMIC DNA]</scope>
    <source>
        <strain evidence="8 9">CCBAU 05684</strain>
    </source>
</reference>
<keyword evidence="9" id="KW-1185">Reference proteome</keyword>
<gene>
    <name evidence="8" type="ORF">SJ05684_c29730</name>
</gene>
<comment type="subcellular location">
    <subcellularLocation>
        <location evidence="1">Cell membrane</location>
        <topology evidence="1">Multi-pass membrane protein</topology>
    </subcellularLocation>
</comment>
<dbReference type="PANTHER" id="PTHR35007:SF2">
    <property type="entry name" value="PILUS ASSEMBLE PROTEIN"/>
    <property type="match status" value="1"/>
</dbReference>
<evidence type="ECO:0000313" key="8">
    <source>
        <dbReference type="EMBL" id="ASY64403.1"/>
    </source>
</evidence>
<dbReference type="AlphaFoldDB" id="A0A249PEN3"/>
<sequence length="316" mass="35610">MWNEYGIYLVVFFSVLIFSAAASEVVFRRREVGVRLSEARARAHGDEFHVGEAAIDELGEAENRLIRRYFEITRRDTNANSTQNRLIRAGYFSANAVTTFQMIRAIACMGVLVATVWALNRFVPETSRLMTLLIAMFAAGATFILVNIYIDRRGDAKEREYRRLFPDFMDMLIVCLDAGMSLEAAANRVAREFVSKRQDFGLHLSIMMLEVRGGRRLREALANLAARLRIDEARALSVLFRQSEELGTSVTQTLRVYSKEMRDLRIVRAEEKANALPIKMLLPLGAFLFPVSLVIVLVPIVIRVISLLVGMTAPGG</sequence>
<accession>A0A249PEN3</accession>
<organism evidence="8 9">
    <name type="scientific">Sinorhizobium sojae CCBAU 05684</name>
    <dbReference type="NCBI Taxonomy" id="716928"/>
    <lineage>
        <taxon>Bacteria</taxon>
        <taxon>Pseudomonadati</taxon>
        <taxon>Pseudomonadota</taxon>
        <taxon>Alphaproteobacteria</taxon>
        <taxon>Hyphomicrobiales</taxon>
        <taxon>Rhizobiaceae</taxon>
        <taxon>Sinorhizobium/Ensifer group</taxon>
        <taxon>Sinorhizobium</taxon>
    </lineage>
</organism>
<feature type="domain" description="Type II secretion system protein GspF" evidence="7">
    <location>
        <begin position="168"/>
        <end position="297"/>
    </location>
</feature>
<dbReference type="PANTHER" id="PTHR35007">
    <property type="entry name" value="INTEGRAL MEMBRANE PROTEIN-RELATED"/>
    <property type="match status" value="1"/>
</dbReference>
<name>A0A249PEN3_9HYPH</name>
<feature type="transmembrane region" description="Helical" evidence="6">
    <location>
        <begin position="102"/>
        <end position="123"/>
    </location>
</feature>
<dbReference type="EMBL" id="CP023067">
    <property type="protein sequence ID" value="ASY64403.1"/>
    <property type="molecule type" value="Genomic_DNA"/>
</dbReference>
<evidence type="ECO:0000256" key="2">
    <source>
        <dbReference type="ARBA" id="ARBA00022475"/>
    </source>
</evidence>